<dbReference type="PANTHER" id="PTHR43722">
    <property type="entry name" value="PROLINE IMINOPEPTIDASE"/>
    <property type="match status" value="1"/>
</dbReference>
<evidence type="ECO:0000313" key="3">
    <source>
        <dbReference type="Proteomes" id="UP000336166"/>
    </source>
</evidence>
<dbReference type="Gene3D" id="3.40.50.1820">
    <property type="entry name" value="alpha/beta hydrolase"/>
    <property type="match status" value="1"/>
</dbReference>
<dbReference type="Proteomes" id="UP000336166">
    <property type="component" value="Unassembled WGS sequence"/>
</dbReference>
<protein>
    <submittedName>
        <fullName evidence="2">Alpha/beta fold hydrolase</fullName>
    </submittedName>
</protein>
<dbReference type="SUPFAM" id="SSF53474">
    <property type="entry name" value="alpha/beta-Hydrolases"/>
    <property type="match status" value="1"/>
</dbReference>
<dbReference type="InterPro" id="IPR029058">
    <property type="entry name" value="AB_hydrolase_fold"/>
</dbReference>
<gene>
    <name evidence="2" type="ORF">Y261_15010</name>
</gene>
<comment type="caution">
    <text evidence="2">The sequence shown here is derived from an EMBL/GenBank/DDBJ whole genome shotgun (WGS) entry which is preliminary data.</text>
</comment>
<proteinExistence type="predicted"/>
<dbReference type="GO" id="GO:0005737">
    <property type="term" value="C:cytoplasm"/>
    <property type="evidence" value="ECO:0007669"/>
    <property type="project" value="InterPro"/>
</dbReference>
<dbReference type="InterPro" id="IPR000073">
    <property type="entry name" value="AB_hydrolase_1"/>
</dbReference>
<organism evidence="2 3">
    <name type="scientific">Listeria monocytogenes</name>
    <dbReference type="NCBI Taxonomy" id="1639"/>
    <lineage>
        <taxon>Bacteria</taxon>
        <taxon>Bacillati</taxon>
        <taxon>Bacillota</taxon>
        <taxon>Bacilli</taxon>
        <taxon>Bacillales</taxon>
        <taxon>Listeriaceae</taxon>
        <taxon>Listeria</taxon>
    </lineage>
</organism>
<reference evidence="2 3" key="1">
    <citation type="submission" date="2018-06" db="EMBL/GenBank/DDBJ databases">
        <authorList>
            <consortium name="PulseNet: The National Subtyping Network for Foodborne Disease Surveillance"/>
            <person name="Tarr C.L."/>
            <person name="Trees E."/>
            <person name="Katz L.S."/>
            <person name="Carleton-Romer H.A."/>
            <person name="Stroika S."/>
            <person name="Kucerova Z."/>
            <person name="Roache K.F."/>
            <person name="Sabol A.L."/>
            <person name="Besser J."/>
            <person name="Gerner-Smidt P."/>
        </authorList>
    </citation>
    <scope>NUCLEOTIDE SEQUENCE [LARGE SCALE GENOMIC DNA]</scope>
    <source>
        <strain evidence="2 3">PNUSAL000134</strain>
    </source>
</reference>
<name>A0AAN2WIV6_LISMN</name>
<dbReference type="GO" id="GO:0004177">
    <property type="term" value="F:aminopeptidase activity"/>
    <property type="evidence" value="ECO:0007669"/>
    <property type="project" value="UniProtKB-EC"/>
</dbReference>
<dbReference type="EMBL" id="AAAREG010000028">
    <property type="protein sequence ID" value="EAE2355645.1"/>
    <property type="molecule type" value="Genomic_DNA"/>
</dbReference>
<dbReference type="GO" id="GO:0006508">
    <property type="term" value="P:proteolysis"/>
    <property type="evidence" value="ECO:0007669"/>
    <property type="project" value="InterPro"/>
</dbReference>
<dbReference type="AlphaFoldDB" id="A0AAN2WIV6"/>
<evidence type="ECO:0000313" key="2">
    <source>
        <dbReference type="EMBL" id="EAE2355645.1"/>
    </source>
</evidence>
<dbReference type="InterPro" id="IPR005944">
    <property type="entry name" value="Pro_iminopeptidase"/>
</dbReference>
<feature type="domain" description="AB hydrolase-1" evidence="1">
    <location>
        <begin position="22"/>
        <end position="139"/>
    </location>
</feature>
<sequence length="179" mass="20881">MSYMNVNGKKLYVEFEGSKNENPILFIHGAPGIGVLDFMAFQSKQLSCDYFVIAPEQRGTFRSESLGLKEEYSVEQIIEDYEDIRKQLGIKHWSIIAHSFGVRILLEYCNKYPDSIYKVIFESPVFNLMTPLKKILAIQLKVFQQNNYHNKQNYLDVLNVIENIKSFDDLNNNLKKLEK</sequence>
<dbReference type="PANTHER" id="PTHR43722:SF1">
    <property type="entry name" value="PROLINE IMINOPEPTIDASE"/>
    <property type="match status" value="1"/>
</dbReference>
<accession>A0AAN2WIV6</accession>
<dbReference type="Pfam" id="PF00561">
    <property type="entry name" value="Abhydrolase_1"/>
    <property type="match status" value="1"/>
</dbReference>
<keyword evidence="2" id="KW-0378">Hydrolase</keyword>
<evidence type="ECO:0000259" key="1">
    <source>
        <dbReference type="Pfam" id="PF00561"/>
    </source>
</evidence>
<feature type="non-terminal residue" evidence="2">
    <location>
        <position position="179"/>
    </location>
</feature>